<gene>
    <name evidence="2" type="ORF">FKR81_35690</name>
</gene>
<dbReference type="InterPro" id="IPR013216">
    <property type="entry name" value="Methyltransf_11"/>
</dbReference>
<dbReference type="Proteomes" id="UP000316639">
    <property type="component" value="Unassembled WGS sequence"/>
</dbReference>
<dbReference type="PANTHER" id="PTHR43591">
    <property type="entry name" value="METHYLTRANSFERASE"/>
    <property type="match status" value="1"/>
</dbReference>
<dbReference type="CDD" id="cd02440">
    <property type="entry name" value="AdoMet_MTases"/>
    <property type="match status" value="1"/>
</dbReference>
<dbReference type="AlphaFoldDB" id="A0A563EIX7"/>
<feature type="domain" description="Methyltransferase type 11" evidence="1">
    <location>
        <begin position="47"/>
        <end position="136"/>
    </location>
</feature>
<dbReference type="Gene3D" id="3.40.50.150">
    <property type="entry name" value="Vaccinia Virus protein VP39"/>
    <property type="match status" value="1"/>
</dbReference>
<evidence type="ECO:0000313" key="3">
    <source>
        <dbReference type="Proteomes" id="UP000316639"/>
    </source>
</evidence>
<proteinExistence type="predicted"/>
<evidence type="ECO:0000259" key="1">
    <source>
        <dbReference type="Pfam" id="PF08241"/>
    </source>
</evidence>
<sequence length="260" mass="28032">MRGSTTAEVHGPRWGARAEARAELYAHMSMPVWELVARTVRAGSAVLDIGCGSGEFCRLAAARGAAVSGLDAAEAMVAIARRVVPGDFRVGAMESLPWEDETFDLVTGFNAFHMAADFGVALAEARRVTRVGGTVVLSNWTEVHRNDVLVLGKAVRPLQPPEWAPRPSPPVGEPGVLESLAVEAGLTVDSTGEIDVPWEAPDRRTLVRALLTAGSYYLAIEHSGEAAVAETLAEASEPFRRPDGSYRFENSYRYVVTTRR</sequence>
<keyword evidence="2" id="KW-0489">Methyltransferase</keyword>
<dbReference type="GO" id="GO:0008757">
    <property type="term" value="F:S-adenosylmethionine-dependent methyltransferase activity"/>
    <property type="evidence" value="ECO:0007669"/>
    <property type="project" value="InterPro"/>
</dbReference>
<keyword evidence="3" id="KW-1185">Reference proteome</keyword>
<dbReference type="RefSeq" id="WP_146358639.1">
    <property type="nucleotide sequence ID" value="NZ_VOBR01000032.1"/>
</dbReference>
<comment type="caution">
    <text evidence="2">The sequence shown here is derived from an EMBL/GenBank/DDBJ whole genome shotgun (WGS) entry which is preliminary data.</text>
</comment>
<protein>
    <submittedName>
        <fullName evidence="2">Class I SAM-dependent methyltransferase</fullName>
    </submittedName>
</protein>
<dbReference type="Pfam" id="PF08241">
    <property type="entry name" value="Methyltransf_11"/>
    <property type="match status" value="1"/>
</dbReference>
<evidence type="ECO:0000313" key="2">
    <source>
        <dbReference type="EMBL" id="TWP46508.1"/>
    </source>
</evidence>
<name>A0A563EIX7_9PSEU</name>
<organism evidence="2 3">
    <name type="scientific">Lentzea tibetensis</name>
    <dbReference type="NCBI Taxonomy" id="2591470"/>
    <lineage>
        <taxon>Bacteria</taxon>
        <taxon>Bacillati</taxon>
        <taxon>Actinomycetota</taxon>
        <taxon>Actinomycetes</taxon>
        <taxon>Pseudonocardiales</taxon>
        <taxon>Pseudonocardiaceae</taxon>
        <taxon>Lentzea</taxon>
    </lineage>
</organism>
<dbReference type="OrthoDB" id="3763870at2"/>
<dbReference type="GO" id="GO:0032259">
    <property type="term" value="P:methylation"/>
    <property type="evidence" value="ECO:0007669"/>
    <property type="project" value="UniProtKB-KW"/>
</dbReference>
<accession>A0A563EIX7</accession>
<keyword evidence="2" id="KW-0808">Transferase</keyword>
<reference evidence="2 3" key="1">
    <citation type="submission" date="2019-07" db="EMBL/GenBank/DDBJ databases">
        <title>Lentzea xizangensis sp. nov., isolated from Qinghai-Tibetan Plateau Soils.</title>
        <authorList>
            <person name="Huang J."/>
        </authorList>
    </citation>
    <scope>NUCLEOTIDE SEQUENCE [LARGE SCALE GENOMIC DNA]</scope>
    <source>
        <strain evidence="2 3">FXJ1.1311</strain>
    </source>
</reference>
<dbReference type="EMBL" id="VOBR01000032">
    <property type="protein sequence ID" value="TWP46508.1"/>
    <property type="molecule type" value="Genomic_DNA"/>
</dbReference>
<dbReference type="PANTHER" id="PTHR43591:SF24">
    <property type="entry name" value="2-METHOXY-6-POLYPRENYL-1,4-BENZOQUINOL METHYLASE, MITOCHONDRIAL"/>
    <property type="match status" value="1"/>
</dbReference>
<dbReference type="SUPFAM" id="SSF53335">
    <property type="entry name" value="S-adenosyl-L-methionine-dependent methyltransferases"/>
    <property type="match status" value="1"/>
</dbReference>
<dbReference type="InterPro" id="IPR029063">
    <property type="entry name" value="SAM-dependent_MTases_sf"/>
</dbReference>